<keyword evidence="3" id="KW-1185">Reference proteome</keyword>
<dbReference type="EMBL" id="RKLY01000006">
    <property type="protein sequence ID" value="TGD24334.1"/>
    <property type="molecule type" value="Genomic_DNA"/>
</dbReference>
<gene>
    <name evidence="2" type="ORF">EGT49_03500</name>
</gene>
<dbReference type="RefSeq" id="WP_135371572.1">
    <property type="nucleotide sequence ID" value="NZ_RKLY01000006.1"/>
</dbReference>
<evidence type="ECO:0000313" key="2">
    <source>
        <dbReference type="EMBL" id="TGD24334.1"/>
    </source>
</evidence>
<dbReference type="Proteomes" id="UP000298021">
    <property type="component" value="Unassembled WGS sequence"/>
</dbReference>
<feature type="coiled-coil region" evidence="1">
    <location>
        <begin position="76"/>
        <end position="103"/>
    </location>
</feature>
<proteinExistence type="predicted"/>
<evidence type="ECO:0000313" key="3">
    <source>
        <dbReference type="Proteomes" id="UP000298021"/>
    </source>
</evidence>
<name>A0A4Z0JPN8_9LACO</name>
<reference evidence="2 3" key="1">
    <citation type="submission" date="2018-10" db="EMBL/GenBank/DDBJ databases">
        <title>Lactobacillus sp. R7 and Lactobacillus sp. R19 isolated from fermented mustard green product of Taiwan.</title>
        <authorList>
            <person name="Lin S.-T."/>
        </authorList>
    </citation>
    <scope>NUCLEOTIDE SEQUENCE [LARGE SCALE GENOMIC DNA]</scope>
    <source>
        <strain evidence="2 3">BCRC 81127</strain>
    </source>
</reference>
<keyword evidence="1" id="KW-0175">Coiled coil</keyword>
<organism evidence="2 3">
    <name type="scientific">Companilactobacillus suantsaicola</name>
    <dbReference type="NCBI Taxonomy" id="2487723"/>
    <lineage>
        <taxon>Bacteria</taxon>
        <taxon>Bacillati</taxon>
        <taxon>Bacillota</taxon>
        <taxon>Bacilli</taxon>
        <taxon>Lactobacillales</taxon>
        <taxon>Lactobacillaceae</taxon>
        <taxon>Companilactobacillus</taxon>
    </lineage>
</organism>
<evidence type="ECO:0000256" key="1">
    <source>
        <dbReference type="SAM" id="Coils"/>
    </source>
</evidence>
<comment type="caution">
    <text evidence="2">The sequence shown here is derived from an EMBL/GenBank/DDBJ whole genome shotgun (WGS) entry which is preliminary data.</text>
</comment>
<protein>
    <submittedName>
        <fullName evidence="2">Uncharacterized protein</fullName>
    </submittedName>
</protein>
<sequence length="182" mass="21118">MTDLKYDVLNLKNEELVDSKKDVIDSVNGYIDTAVEEGFEPLKSAFEDGEVSKALDYDEAVDLYHDYIDDGMQDEIADTISDVDKQSNEIDELKNKIDEIQDIIYIISKDFEILNIEVSHKTISTYLTIKRSDDFIKKYEKYFDTSFDGNSKNNEISIRISDHNVGGNEFYDYSHSEYEWLV</sequence>
<dbReference type="AlphaFoldDB" id="A0A4Z0JPN8"/>
<accession>A0A4Z0JPN8</accession>